<evidence type="ECO:0000313" key="1">
    <source>
        <dbReference type="EMBL" id="KAF9512410.1"/>
    </source>
</evidence>
<protein>
    <submittedName>
        <fullName evidence="1">Uncharacterized protein</fullName>
    </submittedName>
</protein>
<gene>
    <name evidence="1" type="ORF">BS47DRAFT_1345561</name>
</gene>
<name>A0A9P6DW62_9AGAM</name>
<sequence>MTDLGFDDPSFQRQYRGGLGLVNSDNPNLFNAPIIPQAEAGDKALSQDILDQKGSETARYFNFDVAKLLLQLAFVIYEHENDASALPSHHNQTTLREFCVRQQRNCLRISIRLSMVWEPFSEICFPRKPLMPYQSLSILPQIARSAMFAASSVSTSASFGV</sequence>
<evidence type="ECO:0000313" key="2">
    <source>
        <dbReference type="Proteomes" id="UP000886523"/>
    </source>
</evidence>
<reference evidence="1" key="1">
    <citation type="journal article" date="2020" name="Nat. Commun.">
        <title>Large-scale genome sequencing of mycorrhizal fungi provides insights into the early evolution of symbiotic traits.</title>
        <authorList>
            <person name="Miyauchi S."/>
            <person name="Kiss E."/>
            <person name="Kuo A."/>
            <person name="Drula E."/>
            <person name="Kohler A."/>
            <person name="Sanchez-Garcia M."/>
            <person name="Morin E."/>
            <person name="Andreopoulos B."/>
            <person name="Barry K.W."/>
            <person name="Bonito G."/>
            <person name="Buee M."/>
            <person name="Carver A."/>
            <person name="Chen C."/>
            <person name="Cichocki N."/>
            <person name="Clum A."/>
            <person name="Culley D."/>
            <person name="Crous P.W."/>
            <person name="Fauchery L."/>
            <person name="Girlanda M."/>
            <person name="Hayes R.D."/>
            <person name="Keri Z."/>
            <person name="LaButti K."/>
            <person name="Lipzen A."/>
            <person name="Lombard V."/>
            <person name="Magnuson J."/>
            <person name="Maillard F."/>
            <person name="Murat C."/>
            <person name="Nolan M."/>
            <person name="Ohm R.A."/>
            <person name="Pangilinan J."/>
            <person name="Pereira M.F."/>
            <person name="Perotto S."/>
            <person name="Peter M."/>
            <person name="Pfister S."/>
            <person name="Riley R."/>
            <person name="Sitrit Y."/>
            <person name="Stielow J.B."/>
            <person name="Szollosi G."/>
            <person name="Zifcakova L."/>
            <person name="Stursova M."/>
            <person name="Spatafora J.W."/>
            <person name="Tedersoo L."/>
            <person name="Vaario L.M."/>
            <person name="Yamada A."/>
            <person name="Yan M."/>
            <person name="Wang P."/>
            <person name="Xu J."/>
            <person name="Bruns T."/>
            <person name="Baldrian P."/>
            <person name="Vilgalys R."/>
            <person name="Dunand C."/>
            <person name="Henrissat B."/>
            <person name="Grigoriev I.V."/>
            <person name="Hibbett D."/>
            <person name="Nagy L.G."/>
            <person name="Martin F.M."/>
        </authorList>
    </citation>
    <scope>NUCLEOTIDE SEQUENCE</scope>
    <source>
        <strain evidence="1">UP504</strain>
    </source>
</reference>
<accession>A0A9P6DW62</accession>
<organism evidence="1 2">
    <name type="scientific">Hydnum rufescens UP504</name>
    <dbReference type="NCBI Taxonomy" id="1448309"/>
    <lineage>
        <taxon>Eukaryota</taxon>
        <taxon>Fungi</taxon>
        <taxon>Dikarya</taxon>
        <taxon>Basidiomycota</taxon>
        <taxon>Agaricomycotina</taxon>
        <taxon>Agaricomycetes</taxon>
        <taxon>Cantharellales</taxon>
        <taxon>Hydnaceae</taxon>
        <taxon>Hydnum</taxon>
    </lineage>
</organism>
<keyword evidence="2" id="KW-1185">Reference proteome</keyword>
<dbReference type="AlphaFoldDB" id="A0A9P6DW62"/>
<proteinExistence type="predicted"/>
<feature type="non-terminal residue" evidence="1">
    <location>
        <position position="161"/>
    </location>
</feature>
<comment type="caution">
    <text evidence="1">The sequence shown here is derived from an EMBL/GenBank/DDBJ whole genome shotgun (WGS) entry which is preliminary data.</text>
</comment>
<dbReference type="EMBL" id="MU128987">
    <property type="protein sequence ID" value="KAF9512410.1"/>
    <property type="molecule type" value="Genomic_DNA"/>
</dbReference>
<dbReference type="OrthoDB" id="426718at2759"/>
<dbReference type="Proteomes" id="UP000886523">
    <property type="component" value="Unassembled WGS sequence"/>
</dbReference>